<dbReference type="RefSeq" id="WP_252740856.1">
    <property type="nucleotide sequence ID" value="NZ_JAMXIB010000004.1"/>
</dbReference>
<feature type="transmembrane region" description="Helical" evidence="2">
    <location>
        <begin position="12"/>
        <end position="32"/>
    </location>
</feature>
<feature type="coiled-coil region" evidence="1">
    <location>
        <begin position="91"/>
        <end position="170"/>
    </location>
</feature>
<dbReference type="Proteomes" id="UP001206312">
    <property type="component" value="Unassembled WGS sequence"/>
</dbReference>
<organism evidence="3 4">
    <name type="scientific">Robiginitalea marina</name>
    <dbReference type="NCBI Taxonomy" id="2954105"/>
    <lineage>
        <taxon>Bacteria</taxon>
        <taxon>Pseudomonadati</taxon>
        <taxon>Bacteroidota</taxon>
        <taxon>Flavobacteriia</taxon>
        <taxon>Flavobacteriales</taxon>
        <taxon>Flavobacteriaceae</taxon>
        <taxon>Robiginitalea</taxon>
    </lineage>
</organism>
<evidence type="ECO:0000313" key="4">
    <source>
        <dbReference type="Proteomes" id="UP001206312"/>
    </source>
</evidence>
<gene>
    <name evidence="3" type="ORF">NG653_06400</name>
</gene>
<reference evidence="3 4" key="1">
    <citation type="submission" date="2022-06" db="EMBL/GenBank/DDBJ databases">
        <authorList>
            <person name="Xuan X."/>
        </authorList>
    </citation>
    <scope>NUCLEOTIDE SEQUENCE [LARGE SCALE GENOMIC DNA]</scope>
    <source>
        <strain evidence="3 4">2V75</strain>
    </source>
</reference>
<accession>A0ABT1AYN1</accession>
<evidence type="ECO:0000256" key="1">
    <source>
        <dbReference type="SAM" id="Coils"/>
    </source>
</evidence>
<evidence type="ECO:0000256" key="2">
    <source>
        <dbReference type="SAM" id="Phobius"/>
    </source>
</evidence>
<keyword evidence="2" id="KW-0472">Membrane</keyword>
<keyword evidence="1" id="KW-0175">Coiled coil</keyword>
<dbReference type="EMBL" id="JAMXIB010000004">
    <property type="protein sequence ID" value="MCO5724478.1"/>
    <property type="molecule type" value="Genomic_DNA"/>
</dbReference>
<protein>
    <recommendedName>
        <fullName evidence="5">Chromosome partitioning protein ParA</fullName>
    </recommendedName>
</protein>
<keyword evidence="2" id="KW-0812">Transmembrane</keyword>
<sequence length="298" mass="34150">MNLQETPLKNRIIVTTLIAVIIGILIAFYYHYASSRQQILYLEKERTLLIRDLTLMKTEVDRLLAMSEVSEIDLQESRSRVDQLLDSVGRLNFNINRLRQYRKELRVMEARYDSIKGSNALLQFANRDLAQKYEQTQAMLDDLRGRTNSLAEAEALLRQKNRELSLELRRKSYLSLENPLGDGFRIRGDRPLKTNKASTIEKLRGCVTVSGNPNATMEEKVLYLQFLGPNMGVIEDNASIVSVNGNIYSKKLELIFTGEEMNVCDFITVPEGSLRPGIYTLNVFEDEKLLSSSEFQLK</sequence>
<comment type="caution">
    <text evidence="3">The sequence shown here is derived from an EMBL/GenBank/DDBJ whole genome shotgun (WGS) entry which is preliminary data.</text>
</comment>
<keyword evidence="4" id="KW-1185">Reference proteome</keyword>
<name>A0ABT1AYN1_9FLAO</name>
<evidence type="ECO:0000313" key="3">
    <source>
        <dbReference type="EMBL" id="MCO5724478.1"/>
    </source>
</evidence>
<keyword evidence="2" id="KW-1133">Transmembrane helix</keyword>
<proteinExistence type="predicted"/>
<evidence type="ECO:0008006" key="5">
    <source>
        <dbReference type="Google" id="ProtNLM"/>
    </source>
</evidence>